<evidence type="ECO:0000313" key="4">
    <source>
        <dbReference type="Proteomes" id="UP000184079"/>
    </source>
</evidence>
<keyword evidence="1" id="KW-1133">Transmembrane helix</keyword>
<dbReference type="InterPro" id="IPR038765">
    <property type="entry name" value="Papain-like_cys_pep_sf"/>
</dbReference>
<feature type="transmembrane region" description="Helical" evidence="1">
    <location>
        <begin position="32"/>
        <end position="52"/>
    </location>
</feature>
<dbReference type="AlphaFoldDB" id="A0A1M5XME6"/>
<dbReference type="PIRSF" id="PIRSF032442">
    <property type="entry name" value="UCP032442"/>
    <property type="match status" value="1"/>
</dbReference>
<dbReference type="InterPro" id="IPR039564">
    <property type="entry name" value="Peptidase_C39-like"/>
</dbReference>
<evidence type="ECO:0000313" key="3">
    <source>
        <dbReference type="EMBL" id="SHI00971.1"/>
    </source>
</evidence>
<keyword evidence="1" id="KW-0472">Membrane</keyword>
<proteinExistence type="predicted"/>
<sequence length="285" mass="32767">MNIILFSVCCILATFLFYVSSKQKITWVKKSFILYGFIFSITAISLLSMFFMQHKITFKQLIESAIPVHEDNHYSPEVSKLSKHTIKKAVNIKAPMIEQLPELPRGCEVTTLSMLLNHYDIRVDKMKLAEQVKKDPTPYRKKDGKIHFGNPYNGFVGDMYSFETPGMGVYHKPIAELAKKYVGDVVNDLTGSDFQAVIEELNHKRPVWVIINTTYDKLPKDKFTTWHTKDGQIDITMKQHSVLITGYDENYIYFNDPLNKADKAPIEEFKAAWIQMGKQAITIAK</sequence>
<keyword evidence="4" id="KW-1185">Reference proteome</keyword>
<keyword evidence="1" id="KW-0812">Transmembrane</keyword>
<organism evidence="3 4">
    <name type="scientific">Virgibacillus chiguensis</name>
    <dbReference type="NCBI Taxonomy" id="411959"/>
    <lineage>
        <taxon>Bacteria</taxon>
        <taxon>Bacillati</taxon>
        <taxon>Bacillota</taxon>
        <taxon>Bacilli</taxon>
        <taxon>Bacillales</taxon>
        <taxon>Bacillaceae</taxon>
        <taxon>Virgibacillus</taxon>
    </lineage>
</organism>
<accession>A0A1M5XME6</accession>
<protein>
    <submittedName>
        <fullName evidence="3">Uncharacterized protein YvpB</fullName>
    </submittedName>
</protein>
<dbReference type="Pfam" id="PF13529">
    <property type="entry name" value="Peptidase_C39_2"/>
    <property type="match status" value="1"/>
</dbReference>
<dbReference type="Gene3D" id="3.90.70.10">
    <property type="entry name" value="Cysteine proteinases"/>
    <property type="match status" value="1"/>
</dbReference>
<dbReference type="InterPro" id="IPR039563">
    <property type="entry name" value="Peptidase_C39_single_dom"/>
</dbReference>
<evidence type="ECO:0000256" key="1">
    <source>
        <dbReference type="SAM" id="Phobius"/>
    </source>
</evidence>
<evidence type="ECO:0000259" key="2">
    <source>
        <dbReference type="Pfam" id="PF13529"/>
    </source>
</evidence>
<dbReference type="RefSeq" id="WP_073013384.1">
    <property type="nucleotide sequence ID" value="NZ_FQXD01000030.1"/>
</dbReference>
<reference evidence="4" key="1">
    <citation type="submission" date="2016-11" db="EMBL/GenBank/DDBJ databases">
        <authorList>
            <person name="Varghese N."/>
            <person name="Submissions S."/>
        </authorList>
    </citation>
    <scope>NUCLEOTIDE SEQUENCE [LARGE SCALE GENOMIC DNA]</scope>
    <source>
        <strain evidence="4">CGMCC 1.6496</strain>
    </source>
</reference>
<dbReference type="CDD" id="cd02549">
    <property type="entry name" value="Peptidase_C39A"/>
    <property type="match status" value="1"/>
</dbReference>
<dbReference type="EMBL" id="FQXD01000030">
    <property type="protein sequence ID" value="SHI00971.1"/>
    <property type="molecule type" value="Genomic_DNA"/>
</dbReference>
<dbReference type="PANTHER" id="PTHR37806">
    <property type="entry name" value="LMO0724 PROTEIN"/>
    <property type="match status" value="1"/>
</dbReference>
<dbReference type="PANTHER" id="PTHR37806:SF1">
    <property type="entry name" value="PEPTIDASE C39-LIKE DOMAIN-CONTAINING PROTEIN"/>
    <property type="match status" value="1"/>
</dbReference>
<dbReference type="InterPro" id="IPR016997">
    <property type="entry name" value="UCP032442"/>
</dbReference>
<dbReference type="SUPFAM" id="SSF54001">
    <property type="entry name" value="Cysteine proteinases"/>
    <property type="match status" value="1"/>
</dbReference>
<gene>
    <name evidence="3" type="ORF">SAMN05421807_13012</name>
</gene>
<dbReference type="Proteomes" id="UP000184079">
    <property type="component" value="Unassembled WGS sequence"/>
</dbReference>
<feature type="domain" description="Peptidase C39-like" evidence="2">
    <location>
        <begin position="94"/>
        <end position="257"/>
    </location>
</feature>
<dbReference type="OrthoDB" id="1164310at2"/>
<name>A0A1M5XME6_9BACI</name>